<dbReference type="Proteomes" id="UP000823863">
    <property type="component" value="Unassembled WGS sequence"/>
</dbReference>
<dbReference type="InterPro" id="IPR025736">
    <property type="entry name" value="PucR_C-HTH_dom"/>
</dbReference>
<organism evidence="3 4">
    <name type="scientific">Candidatus Enterocloster excrementigallinarum</name>
    <dbReference type="NCBI Taxonomy" id="2838558"/>
    <lineage>
        <taxon>Bacteria</taxon>
        <taxon>Bacillati</taxon>
        <taxon>Bacillota</taxon>
        <taxon>Clostridia</taxon>
        <taxon>Lachnospirales</taxon>
        <taxon>Lachnospiraceae</taxon>
        <taxon>Enterocloster</taxon>
    </lineage>
</organism>
<proteinExistence type="predicted"/>
<dbReference type="Pfam" id="PF05651">
    <property type="entry name" value="Diacid_rec"/>
    <property type="match status" value="1"/>
</dbReference>
<dbReference type="PANTHER" id="PTHR33744">
    <property type="entry name" value="CARBOHYDRATE DIACID REGULATOR"/>
    <property type="match status" value="1"/>
</dbReference>
<dbReference type="InterPro" id="IPR008599">
    <property type="entry name" value="Diacid_rec"/>
</dbReference>
<reference evidence="3" key="2">
    <citation type="submission" date="2021-04" db="EMBL/GenBank/DDBJ databases">
        <authorList>
            <person name="Gilroy R."/>
        </authorList>
    </citation>
    <scope>NUCLEOTIDE SEQUENCE</scope>
    <source>
        <strain evidence="3">CHK198-12963</strain>
    </source>
</reference>
<dbReference type="InterPro" id="IPR042070">
    <property type="entry name" value="PucR_C-HTH_sf"/>
</dbReference>
<evidence type="ECO:0000259" key="1">
    <source>
        <dbReference type="Pfam" id="PF05651"/>
    </source>
</evidence>
<accession>A0A9D2TCW3</accession>
<evidence type="ECO:0000313" key="3">
    <source>
        <dbReference type="EMBL" id="HJC65289.1"/>
    </source>
</evidence>
<dbReference type="Gene3D" id="1.10.10.2840">
    <property type="entry name" value="PucR C-terminal helix-turn-helix domain"/>
    <property type="match status" value="1"/>
</dbReference>
<dbReference type="EMBL" id="DWWB01000003">
    <property type="protein sequence ID" value="HJC65289.1"/>
    <property type="molecule type" value="Genomic_DNA"/>
</dbReference>
<comment type="caution">
    <text evidence="3">The sequence shown here is derived from an EMBL/GenBank/DDBJ whole genome shotgun (WGS) entry which is preliminary data.</text>
</comment>
<protein>
    <submittedName>
        <fullName evidence="3">Helix-turn-helix domain-containing protein</fullName>
    </submittedName>
</protein>
<dbReference type="PANTHER" id="PTHR33744:SF16">
    <property type="entry name" value="CARBOHYDRATE DIACID REGULATOR"/>
    <property type="match status" value="1"/>
</dbReference>
<dbReference type="AlphaFoldDB" id="A0A9D2TCW3"/>
<reference evidence="3" key="1">
    <citation type="journal article" date="2021" name="PeerJ">
        <title>Extensive microbial diversity within the chicken gut microbiome revealed by metagenomics and culture.</title>
        <authorList>
            <person name="Gilroy R."/>
            <person name="Ravi A."/>
            <person name="Getino M."/>
            <person name="Pursley I."/>
            <person name="Horton D.L."/>
            <person name="Alikhan N.F."/>
            <person name="Baker D."/>
            <person name="Gharbi K."/>
            <person name="Hall N."/>
            <person name="Watson M."/>
            <person name="Adriaenssens E.M."/>
            <person name="Foster-Nyarko E."/>
            <person name="Jarju S."/>
            <person name="Secka A."/>
            <person name="Antonio M."/>
            <person name="Oren A."/>
            <person name="Chaudhuri R.R."/>
            <person name="La Ragione R."/>
            <person name="Hildebrand F."/>
            <person name="Pallen M.J."/>
        </authorList>
    </citation>
    <scope>NUCLEOTIDE SEQUENCE</scope>
    <source>
        <strain evidence="3">CHK198-12963</strain>
    </source>
</reference>
<dbReference type="InterPro" id="IPR051448">
    <property type="entry name" value="CdaR-like_regulators"/>
</dbReference>
<sequence length="368" mass="42169">MEKISKATAQKIVETVKEVCGCDVNFIEGKGRIIASTNQKRVGDFHEGGRLAAQRNETLEVFQDGQFPGARKGVNIPVCHQGRPVAVVGISGEPEEVRRFGRLAVRITDLILRERELYYLRGSRRQADLDYLVRSAVFSQERTKEYKAYAAEQFHIGRNTLYRTLVLSLASRENFGISEQTEQKILKVLEQTGTEFHTFCYPEEYILILSENGWIRNRSVFQNLAIDLKGTVRMGLGKAAPFWSQNISYQQARLAAESAGALRAVADFERLDLELLLGEIRRETREAFLEKTIGELAPEDLELLKVYFQEDMSLQNTSSRLFLHKNSLQYKLNRIGRLCGYNPRSFRQAAVLYMSLKLMENEEDRKNR</sequence>
<name>A0A9D2TCW3_9FIRM</name>
<evidence type="ECO:0000259" key="2">
    <source>
        <dbReference type="Pfam" id="PF13556"/>
    </source>
</evidence>
<feature type="domain" description="PucR C-terminal helix-turn-helix" evidence="2">
    <location>
        <begin position="301"/>
        <end position="358"/>
    </location>
</feature>
<dbReference type="Pfam" id="PF13556">
    <property type="entry name" value="HTH_30"/>
    <property type="match status" value="1"/>
</dbReference>
<gene>
    <name evidence="3" type="ORF">H9931_01015</name>
</gene>
<feature type="domain" description="Putative sugar diacid recognition" evidence="1">
    <location>
        <begin position="5"/>
        <end position="124"/>
    </location>
</feature>
<evidence type="ECO:0000313" key="4">
    <source>
        <dbReference type="Proteomes" id="UP000823863"/>
    </source>
</evidence>